<name>A0A451BFS0_9GAMM</name>
<dbReference type="AlphaFoldDB" id="A0A451BFS0"/>
<proteinExistence type="predicted"/>
<sequence>MVLQQKVEVTVADSHEIALMRQLYPELNIAFDIGEPHSLAWGFPPGTDNTLYAVIEQFFGKMQESSKLTNIIERYYGHMERFNYTESRKFLHHVFAARDARNR</sequence>
<organism evidence="1">
    <name type="scientific">Candidatus Kentrum sp. MB</name>
    <dbReference type="NCBI Taxonomy" id="2138164"/>
    <lineage>
        <taxon>Bacteria</taxon>
        <taxon>Pseudomonadati</taxon>
        <taxon>Pseudomonadota</taxon>
        <taxon>Gammaproteobacteria</taxon>
        <taxon>Candidatus Kentrum</taxon>
    </lineage>
</organism>
<dbReference type="EMBL" id="CAADGH010000102">
    <property type="protein sequence ID" value="VFK77133.1"/>
    <property type="molecule type" value="Genomic_DNA"/>
</dbReference>
<evidence type="ECO:0000313" key="1">
    <source>
        <dbReference type="EMBL" id="VFK77133.1"/>
    </source>
</evidence>
<dbReference type="Gene3D" id="3.40.190.10">
    <property type="entry name" value="Periplasmic binding protein-like II"/>
    <property type="match status" value="2"/>
</dbReference>
<protein>
    <submittedName>
        <fullName evidence="1">Membrane-bound lytic murein transglycosylase F</fullName>
    </submittedName>
</protein>
<gene>
    <name evidence="1" type="ORF">BECKMB1821H_GA0114242_11027</name>
</gene>
<accession>A0A451BFS0</accession>
<dbReference type="SUPFAM" id="SSF53850">
    <property type="entry name" value="Periplasmic binding protein-like II"/>
    <property type="match status" value="1"/>
</dbReference>
<reference evidence="1" key="1">
    <citation type="submission" date="2019-02" db="EMBL/GenBank/DDBJ databases">
        <authorList>
            <person name="Gruber-Vodicka R. H."/>
            <person name="Seah K. B. B."/>
        </authorList>
    </citation>
    <scope>NUCLEOTIDE SEQUENCE</scope>
    <source>
        <strain evidence="1">BECK_BZ198</strain>
    </source>
</reference>